<dbReference type="InterPro" id="IPR029361">
    <property type="entry name" value="SPMIP9"/>
</dbReference>
<name>G1LU43_AILME</name>
<dbReference type="STRING" id="9646.ENSAMEP00000010591"/>
<dbReference type="HOGENOM" id="CLU_132395_0_0_1"/>
<dbReference type="PANTHER" id="PTHR36882">
    <property type="entry name" value="TESTIS-EXPRESSED SEQUENCE 37 PROTEIN"/>
    <property type="match status" value="1"/>
</dbReference>
<dbReference type="GO" id="GO:0005737">
    <property type="term" value="C:cytoplasm"/>
    <property type="evidence" value="ECO:0007669"/>
    <property type="project" value="Ensembl"/>
</dbReference>
<reference evidence="1" key="2">
    <citation type="submission" date="2025-08" db="UniProtKB">
        <authorList>
            <consortium name="Ensembl"/>
        </authorList>
    </citation>
    <scope>IDENTIFICATION</scope>
</reference>
<dbReference type="AlphaFoldDB" id="G1LU43"/>
<evidence type="ECO:0000313" key="2">
    <source>
        <dbReference type="Proteomes" id="UP000008912"/>
    </source>
</evidence>
<dbReference type="Pfam" id="PF15217">
    <property type="entry name" value="TSC21"/>
    <property type="match status" value="1"/>
</dbReference>
<dbReference type="OrthoDB" id="9514831at2759"/>
<keyword evidence="2" id="KW-1185">Reference proteome</keyword>
<sequence>MSKSMWGSVYLPLLETTDSAEYWQAPTSPVPSSAAAGVHVGSGVVERQRLAVSRLAAMAGVVYPGQAPVDLDIYKSSYMVDYQHYGKHESSRVTPQEQAKLDAQLRDKEFYRVVPSSKPKLEDGYPAFRKLHVTAKDLGQPGFFPPQDQDRVAAAEDECRFTSICHSVYPVSHALNLAQGVPNRVRQSAGFPCLLEPELQPTPEEGKGYFLLPGCLCPHHHEVKFPIVNRWGPLMPFYH</sequence>
<dbReference type="eggNOG" id="ENOG502T74N">
    <property type="taxonomic scope" value="Eukaryota"/>
</dbReference>
<reference evidence="1" key="3">
    <citation type="submission" date="2025-09" db="UniProtKB">
        <authorList>
            <consortium name="Ensembl"/>
        </authorList>
    </citation>
    <scope>IDENTIFICATION</scope>
</reference>
<organism evidence="1 2">
    <name type="scientific">Ailuropoda melanoleuca</name>
    <name type="common">Giant panda</name>
    <dbReference type="NCBI Taxonomy" id="9646"/>
    <lineage>
        <taxon>Eukaryota</taxon>
        <taxon>Metazoa</taxon>
        <taxon>Chordata</taxon>
        <taxon>Craniata</taxon>
        <taxon>Vertebrata</taxon>
        <taxon>Euteleostomi</taxon>
        <taxon>Mammalia</taxon>
        <taxon>Eutheria</taxon>
        <taxon>Laurasiatheria</taxon>
        <taxon>Carnivora</taxon>
        <taxon>Caniformia</taxon>
        <taxon>Ursidae</taxon>
        <taxon>Ailuropoda</taxon>
    </lineage>
</organism>
<reference evidence="1 2" key="1">
    <citation type="journal article" date="2010" name="Nature">
        <title>The sequence and de novo assembly of the giant panda genome.</title>
        <authorList>
            <person name="Li R."/>
            <person name="Fan W."/>
            <person name="Tian G."/>
            <person name="Zhu H."/>
            <person name="He L."/>
            <person name="Cai J."/>
            <person name="Huang Q."/>
            <person name="Cai Q."/>
            <person name="Li B."/>
            <person name="Bai Y."/>
            <person name="Zhang Z."/>
            <person name="Zhang Y."/>
            <person name="Wang W."/>
            <person name="Li J."/>
            <person name="Wei F."/>
            <person name="Li H."/>
            <person name="Jian M."/>
            <person name="Li J."/>
            <person name="Zhang Z."/>
            <person name="Nielsen R."/>
            <person name="Li D."/>
            <person name="Gu W."/>
            <person name="Yang Z."/>
            <person name="Xuan Z."/>
            <person name="Ryder O.A."/>
            <person name="Leung F.C."/>
            <person name="Zhou Y."/>
            <person name="Cao J."/>
            <person name="Sun X."/>
            <person name="Fu Y."/>
            <person name="Fang X."/>
            <person name="Guo X."/>
            <person name="Wang B."/>
            <person name="Hou R."/>
            <person name="Shen F."/>
            <person name="Mu B."/>
            <person name="Ni P."/>
            <person name="Lin R."/>
            <person name="Qian W."/>
            <person name="Wang G."/>
            <person name="Yu C."/>
            <person name="Nie W."/>
            <person name="Wang J."/>
            <person name="Wu Z."/>
            <person name="Liang H."/>
            <person name="Min J."/>
            <person name="Wu Q."/>
            <person name="Cheng S."/>
            <person name="Ruan J."/>
            <person name="Wang M."/>
            <person name="Shi Z."/>
            <person name="Wen M."/>
            <person name="Liu B."/>
            <person name="Ren X."/>
            <person name="Zheng H."/>
            <person name="Dong D."/>
            <person name="Cook K."/>
            <person name="Shan G."/>
            <person name="Zhang H."/>
            <person name="Kosiol C."/>
            <person name="Xie X."/>
            <person name="Lu Z."/>
            <person name="Zheng H."/>
            <person name="Li Y."/>
            <person name="Steiner C.C."/>
            <person name="Lam T.T."/>
            <person name="Lin S."/>
            <person name="Zhang Q."/>
            <person name="Li G."/>
            <person name="Tian J."/>
            <person name="Gong T."/>
            <person name="Liu H."/>
            <person name="Zhang D."/>
            <person name="Fang L."/>
            <person name="Ye C."/>
            <person name="Zhang J."/>
            <person name="Hu W."/>
            <person name="Xu A."/>
            <person name="Ren Y."/>
            <person name="Zhang G."/>
            <person name="Bruford M.W."/>
            <person name="Li Q."/>
            <person name="Ma L."/>
            <person name="Guo Y."/>
            <person name="An N."/>
            <person name="Hu Y."/>
            <person name="Zheng Y."/>
            <person name="Shi Y."/>
            <person name="Li Z."/>
            <person name="Liu Q."/>
            <person name="Chen Y."/>
            <person name="Zhao J."/>
            <person name="Qu N."/>
            <person name="Zhao S."/>
            <person name="Tian F."/>
            <person name="Wang X."/>
            <person name="Wang H."/>
            <person name="Xu L."/>
            <person name="Liu X."/>
            <person name="Vinar T."/>
            <person name="Wang Y."/>
            <person name="Lam T.W."/>
            <person name="Yiu S.M."/>
            <person name="Liu S."/>
            <person name="Zhang H."/>
            <person name="Li D."/>
            <person name="Huang Y."/>
            <person name="Wang X."/>
            <person name="Yang G."/>
            <person name="Jiang Z."/>
            <person name="Wang J."/>
            <person name="Qin N."/>
            <person name="Li L."/>
            <person name="Li J."/>
            <person name="Bolund L."/>
            <person name="Kristiansen K."/>
            <person name="Wong G.K."/>
            <person name="Olson M."/>
            <person name="Zhang X."/>
            <person name="Li S."/>
            <person name="Yang H."/>
            <person name="Wang J."/>
            <person name="Wang J."/>
        </authorList>
    </citation>
    <scope>NUCLEOTIDE SEQUENCE [LARGE SCALE GENOMIC DNA]</scope>
</reference>
<accession>G1LU43</accession>
<dbReference type="Ensembl" id="ENSAMET00000011049.2">
    <property type="protein sequence ID" value="ENSAMEP00000010591.2"/>
    <property type="gene ID" value="ENSAMEG00000010087.2"/>
</dbReference>
<evidence type="ECO:0000313" key="1">
    <source>
        <dbReference type="Ensembl" id="ENSAMEP00000010591.2"/>
    </source>
</evidence>
<gene>
    <name evidence="1" type="primary">SPMIP9</name>
</gene>
<dbReference type="GeneTree" id="ENSGT00390000012177"/>
<dbReference type="Proteomes" id="UP000008912">
    <property type="component" value="Unassembled WGS sequence"/>
</dbReference>
<dbReference type="InParanoid" id="G1LU43"/>
<dbReference type="PANTHER" id="PTHR36882:SF1">
    <property type="entry name" value="TESTIS-EXPRESSED SEQUENCE 37 PROTEIN"/>
    <property type="match status" value="1"/>
</dbReference>
<proteinExistence type="predicted"/>
<protein>
    <submittedName>
        <fullName evidence="1">Sperm microtubule inner protein 9</fullName>
    </submittedName>
</protein>